<dbReference type="AlphaFoldDB" id="A0A977TLG5"/>
<evidence type="ECO:0000256" key="1">
    <source>
        <dbReference type="SAM" id="Phobius"/>
    </source>
</evidence>
<organism evidence="2">
    <name type="scientific">Cladolidia robusta</name>
    <dbReference type="NCBI Taxonomy" id="2983422"/>
    <lineage>
        <taxon>Eukaryota</taxon>
        <taxon>Metazoa</taxon>
        <taxon>Ecdysozoa</taxon>
        <taxon>Arthropoda</taxon>
        <taxon>Hexapoda</taxon>
        <taxon>Insecta</taxon>
        <taxon>Pterygota</taxon>
        <taxon>Neoptera</taxon>
        <taxon>Paraneoptera</taxon>
        <taxon>Hemiptera</taxon>
        <taxon>Auchenorrhyncha</taxon>
        <taxon>Membracoidea</taxon>
        <taxon>Cicadellidae</taxon>
        <taxon>Coelidiinae</taxon>
        <taxon>Cladolidia</taxon>
    </lineage>
</organism>
<protein>
    <submittedName>
        <fullName evidence="2">ATP synthase F0 subunit 8</fullName>
    </submittedName>
</protein>
<evidence type="ECO:0000313" key="2">
    <source>
        <dbReference type="EMBL" id="UXW93610.1"/>
    </source>
</evidence>
<keyword evidence="1" id="KW-0812">Transmembrane</keyword>
<keyword evidence="1" id="KW-0472">Membrane</keyword>
<keyword evidence="1" id="KW-1133">Transmembrane helix</keyword>
<dbReference type="GeneID" id="76336272"/>
<reference evidence="2" key="2">
    <citation type="journal article" date="2021" name="Ecol. Evol.">
        <title>Structural features of the mitogenome of the leafhopper genus Cladolidia (Hemiptera: Cicadellidae: Coelidiinae) and phylogenetic implications in Cicadellidae.</title>
        <authorList>
            <person name="Wang X."/>
            <person name="Wang J."/>
            <person name="Dai R."/>
        </authorList>
    </citation>
    <scope>NUCLEOTIDE SEQUENCE</scope>
</reference>
<dbReference type="CTD" id="4509"/>
<gene>
    <name evidence="2" type="primary">ATP8</name>
</gene>
<dbReference type="RefSeq" id="YP_010531063.1">
    <property type="nucleotide sequence ID" value="NC_067789.1"/>
</dbReference>
<reference evidence="2" key="1">
    <citation type="submission" date="2020-12" db="EMBL/GenBank/DDBJ databases">
        <authorList>
            <person name="Wang x."/>
            <person name="Dai R."/>
        </authorList>
    </citation>
    <scope>NUCLEOTIDE SEQUENCE</scope>
</reference>
<accession>A0A977TLG5</accession>
<name>A0A977TLG5_9HEMI</name>
<keyword evidence="2" id="KW-0496">Mitochondrion</keyword>
<geneLocation type="mitochondrion" evidence="2"/>
<proteinExistence type="predicted"/>
<sequence length="49" mass="6118">MPQMSPSWWMLIMMMTTISVMYTISVKFHNKENKMYMKNIKKTKINWKW</sequence>
<feature type="transmembrane region" description="Helical" evidence="1">
    <location>
        <begin position="6"/>
        <end position="28"/>
    </location>
</feature>
<dbReference type="EMBL" id="MW406475">
    <property type="protein sequence ID" value="UXW93610.1"/>
    <property type="molecule type" value="Genomic_DNA"/>
</dbReference>